<protein>
    <submittedName>
        <fullName evidence="2">Phage holin family protein</fullName>
    </submittedName>
</protein>
<dbReference type="InterPro" id="IPR009937">
    <property type="entry name" value="Phage_holin_3_6"/>
</dbReference>
<dbReference type="AlphaFoldDB" id="A0A6G7ZN83"/>
<accession>A0A6G7ZN83</accession>
<dbReference type="KEGG" id="ssin:G7078_05960"/>
<reference evidence="2 3" key="1">
    <citation type="submission" date="2020-03" db="EMBL/GenBank/DDBJ databases">
        <title>Sphingomonas sp. nov., isolated from fish.</title>
        <authorList>
            <person name="Hyun D.-W."/>
            <person name="Bae J.-W."/>
        </authorList>
    </citation>
    <scope>NUCLEOTIDE SEQUENCE [LARGE SCALE GENOMIC DNA]</scope>
    <source>
        <strain evidence="2 3">HDW15C</strain>
    </source>
</reference>
<feature type="transmembrane region" description="Helical" evidence="1">
    <location>
        <begin position="53"/>
        <end position="80"/>
    </location>
</feature>
<dbReference type="EMBL" id="CP049871">
    <property type="protein sequence ID" value="QIL02379.1"/>
    <property type="molecule type" value="Genomic_DNA"/>
</dbReference>
<feature type="transmembrane region" description="Helical" evidence="1">
    <location>
        <begin position="86"/>
        <end position="107"/>
    </location>
</feature>
<organism evidence="2 3">
    <name type="scientific">Sphingomonas sinipercae</name>
    <dbReference type="NCBI Taxonomy" id="2714944"/>
    <lineage>
        <taxon>Bacteria</taxon>
        <taxon>Pseudomonadati</taxon>
        <taxon>Pseudomonadota</taxon>
        <taxon>Alphaproteobacteria</taxon>
        <taxon>Sphingomonadales</taxon>
        <taxon>Sphingomonadaceae</taxon>
        <taxon>Sphingomonas</taxon>
    </lineage>
</organism>
<gene>
    <name evidence="2" type="ORF">G7078_05960</name>
</gene>
<proteinExistence type="predicted"/>
<evidence type="ECO:0000256" key="1">
    <source>
        <dbReference type="SAM" id="Phobius"/>
    </source>
</evidence>
<evidence type="ECO:0000313" key="3">
    <source>
        <dbReference type="Proteomes" id="UP000502502"/>
    </source>
</evidence>
<dbReference type="Proteomes" id="UP000502502">
    <property type="component" value="Chromosome"/>
</dbReference>
<keyword evidence="1" id="KW-1133">Transmembrane helix</keyword>
<dbReference type="RefSeq" id="WP_166094003.1">
    <property type="nucleotide sequence ID" value="NZ_CP049871.1"/>
</dbReference>
<keyword evidence="1" id="KW-0812">Transmembrane</keyword>
<name>A0A6G7ZN83_9SPHN</name>
<dbReference type="Pfam" id="PF07332">
    <property type="entry name" value="Phage_holin_3_6"/>
    <property type="match status" value="1"/>
</dbReference>
<evidence type="ECO:0000313" key="2">
    <source>
        <dbReference type="EMBL" id="QIL02379.1"/>
    </source>
</evidence>
<keyword evidence="1" id="KW-0472">Membrane</keyword>
<keyword evidence="3" id="KW-1185">Reference proteome</keyword>
<sequence length="114" mass="11889">MLKPTDPSPPTSERPIGEIVRELVDDGKAYARAEVNVAKTIASERANAFKVPAILFAGALLIGIAAINVLAFTIFVGLALIMQPVLAGLVAFVLVAGTAGLLAWIGVQKLRAKP</sequence>